<gene>
    <name evidence="1" type="ORF">ATL42_0894</name>
</gene>
<comment type="caution">
    <text evidence="1">The sequence shown here is derived from an EMBL/GenBank/DDBJ whole genome shotgun (WGS) entry which is preliminary data.</text>
</comment>
<dbReference type="AlphaFoldDB" id="A0A2A9E473"/>
<evidence type="ECO:0000313" key="1">
    <source>
        <dbReference type="EMBL" id="PFG33042.1"/>
    </source>
</evidence>
<dbReference type="Proteomes" id="UP000225548">
    <property type="component" value="Unassembled WGS sequence"/>
</dbReference>
<protein>
    <recommendedName>
        <fullName evidence="3">MarR family protein</fullName>
    </recommendedName>
</protein>
<evidence type="ECO:0008006" key="3">
    <source>
        <dbReference type="Google" id="ProtNLM"/>
    </source>
</evidence>
<dbReference type="EMBL" id="PDJG01000001">
    <property type="protein sequence ID" value="PFG33042.1"/>
    <property type="molecule type" value="Genomic_DNA"/>
</dbReference>
<name>A0A2A9E473_9MICO</name>
<dbReference type="OrthoDB" id="3177763at2"/>
<reference evidence="1 2" key="1">
    <citation type="submission" date="2017-10" db="EMBL/GenBank/DDBJ databases">
        <title>Sequencing the genomes of 1000 actinobacteria strains.</title>
        <authorList>
            <person name="Klenk H.-P."/>
        </authorList>
    </citation>
    <scope>NUCLEOTIDE SEQUENCE [LARGE SCALE GENOMIC DNA]</scope>
    <source>
        <strain evidence="1 2">DSM 18966</strain>
    </source>
</reference>
<proteinExistence type="predicted"/>
<accession>A0A2A9E473</accession>
<evidence type="ECO:0000313" key="2">
    <source>
        <dbReference type="Proteomes" id="UP000225548"/>
    </source>
</evidence>
<keyword evidence="2" id="KW-1185">Reference proteome</keyword>
<dbReference type="InterPro" id="IPR036388">
    <property type="entry name" value="WH-like_DNA-bd_sf"/>
</dbReference>
<dbReference type="Gene3D" id="1.10.10.10">
    <property type="entry name" value="Winged helix-like DNA-binding domain superfamily/Winged helix DNA-binding domain"/>
    <property type="match status" value="1"/>
</dbReference>
<dbReference type="SUPFAM" id="SSF46785">
    <property type="entry name" value="Winged helix' DNA-binding domain"/>
    <property type="match status" value="1"/>
</dbReference>
<sequence length="130" mass="14396">MSNIYDQDSSPEAVDARLVRYMRGLTEGVLPRSDLTPAQKILLILLTIERAAYTAEHRDVLEVVSGAQLARQCGVNASTIADALNALEDKKFIDTEMRPPEGKVRRTWLRVNLARIEAFAATAPTETKEA</sequence>
<organism evidence="1 2">
    <name type="scientific">Sanguibacter antarcticus</name>
    <dbReference type="NCBI Taxonomy" id="372484"/>
    <lineage>
        <taxon>Bacteria</taxon>
        <taxon>Bacillati</taxon>
        <taxon>Actinomycetota</taxon>
        <taxon>Actinomycetes</taxon>
        <taxon>Micrococcales</taxon>
        <taxon>Sanguibacteraceae</taxon>
        <taxon>Sanguibacter</taxon>
    </lineage>
</organism>
<dbReference type="RefSeq" id="WP_098454312.1">
    <property type="nucleotide sequence ID" value="NZ_PDJG01000001.1"/>
</dbReference>
<dbReference type="InterPro" id="IPR036390">
    <property type="entry name" value="WH_DNA-bd_sf"/>
</dbReference>